<accession>A0A9P6LR34</accession>
<protein>
    <submittedName>
        <fullName evidence="1">Uncharacterized protein</fullName>
    </submittedName>
</protein>
<sequence length="143" mass="15819">MVGGFSGRKRRPDHKVVIAIGLGRFGTRTKLTSLYSAFASYFVAKARSLDYLVVGINIQTVPTCMSTGKADHDFISIFTMRRLFCTQCRNPFHRDVLAASNMANAVLEQLRRNRRSLYLQPIDEDGHYRWGGGGGGGGDDDDG</sequence>
<comment type="caution">
    <text evidence="1">The sequence shown here is derived from an EMBL/GenBank/DDBJ whole genome shotgun (WGS) entry which is preliminary data.</text>
</comment>
<reference evidence="1" key="1">
    <citation type="journal article" date="2020" name="Fungal Divers.">
        <title>Resolving the Mortierellaceae phylogeny through synthesis of multi-gene phylogenetics and phylogenomics.</title>
        <authorList>
            <person name="Vandepol N."/>
            <person name="Liber J."/>
            <person name="Desiro A."/>
            <person name="Na H."/>
            <person name="Kennedy M."/>
            <person name="Barry K."/>
            <person name="Grigoriev I.V."/>
            <person name="Miller A.N."/>
            <person name="O'Donnell K."/>
            <person name="Stajich J.E."/>
            <person name="Bonito G."/>
        </authorList>
    </citation>
    <scope>NUCLEOTIDE SEQUENCE</scope>
    <source>
        <strain evidence="1">MES-2147</strain>
    </source>
</reference>
<proteinExistence type="predicted"/>
<keyword evidence="2" id="KW-1185">Reference proteome</keyword>
<organism evidence="1 2">
    <name type="scientific">Modicella reniformis</name>
    <dbReference type="NCBI Taxonomy" id="1440133"/>
    <lineage>
        <taxon>Eukaryota</taxon>
        <taxon>Fungi</taxon>
        <taxon>Fungi incertae sedis</taxon>
        <taxon>Mucoromycota</taxon>
        <taxon>Mortierellomycotina</taxon>
        <taxon>Mortierellomycetes</taxon>
        <taxon>Mortierellales</taxon>
        <taxon>Mortierellaceae</taxon>
        <taxon>Modicella</taxon>
    </lineage>
</organism>
<dbReference type="Proteomes" id="UP000749646">
    <property type="component" value="Unassembled WGS sequence"/>
</dbReference>
<gene>
    <name evidence="1" type="ORF">BGZ65_012690</name>
</gene>
<evidence type="ECO:0000313" key="1">
    <source>
        <dbReference type="EMBL" id="KAF9917899.1"/>
    </source>
</evidence>
<dbReference type="EMBL" id="JAAAHW010011720">
    <property type="protein sequence ID" value="KAF9917899.1"/>
    <property type="molecule type" value="Genomic_DNA"/>
</dbReference>
<evidence type="ECO:0000313" key="2">
    <source>
        <dbReference type="Proteomes" id="UP000749646"/>
    </source>
</evidence>
<name>A0A9P6LR34_9FUNG</name>
<dbReference type="OrthoDB" id="2434038at2759"/>
<dbReference type="AlphaFoldDB" id="A0A9P6LR34"/>